<organism evidence="2 3">
    <name type="scientific">Enterococcus sulfureus ATCC 49903</name>
    <dbReference type="NCBI Taxonomy" id="1140003"/>
    <lineage>
        <taxon>Bacteria</taxon>
        <taxon>Bacillati</taxon>
        <taxon>Bacillota</taxon>
        <taxon>Bacilli</taxon>
        <taxon>Lactobacillales</taxon>
        <taxon>Enterococcaceae</taxon>
        <taxon>Enterococcus</taxon>
    </lineage>
</organism>
<dbReference type="eggNOG" id="COG4330">
    <property type="taxonomic scope" value="Bacteria"/>
</dbReference>
<comment type="caution">
    <text evidence="2">The sequence shown here is derived from an EMBL/GenBank/DDBJ whole genome shotgun (WGS) entry which is preliminary data.</text>
</comment>
<evidence type="ECO:0000313" key="3">
    <source>
        <dbReference type="Proteomes" id="UP000015961"/>
    </source>
</evidence>
<dbReference type="AlphaFoldDB" id="S0NPL7"/>
<reference evidence="2 3" key="1">
    <citation type="submission" date="2013-03" db="EMBL/GenBank/DDBJ databases">
        <title>The Genome Sequence of Enterococcus sulfureus ATCC_49903 (PacBio/Illumina hybrid assembly).</title>
        <authorList>
            <consortium name="The Broad Institute Genomics Platform"/>
            <consortium name="The Broad Institute Genome Sequencing Center for Infectious Disease"/>
            <person name="Earl A."/>
            <person name="Russ C."/>
            <person name="Gilmore M."/>
            <person name="Surin D."/>
            <person name="Walker B."/>
            <person name="Young S."/>
            <person name="Zeng Q."/>
            <person name="Gargeya S."/>
            <person name="Fitzgerald M."/>
            <person name="Haas B."/>
            <person name="Abouelleil A."/>
            <person name="Allen A.W."/>
            <person name="Alvarado L."/>
            <person name="Arachchi H.M."/>
            <person name="Berlin A.M."/>
            <person name="Chapman S.B."/>
            <person name="Gainer-Dewar J."/>
            <person name="Goldberg J."/>
            <person name="Griggs A."/>
            <person name="Gujja S."/>
            <person name="Hansen M."/>
            <person name="Howarth C."/>
            <person name="Imamovic A."/>
            <person name="Ireland A."/>
            <person name="Larimer J."/>
            <person name="McCowan C."/>
            <person name="Murphy C."/>
            <person name="Pearson M."/>
            <person name="Poon T.W."/>
            <person name="Priest M."/>
            <person name="Roberts A."/>
            <person name="Saif S."/>
            <person name="Shea T."/>
            <person name="Sisk P."/>
            <person name="Sykes S."/>
            <person name="Wortman J."/>
            <person name="Nusbaum C."/>
            <person name="Birren B."/>
        </authorList>
    </citation>
    <scope>NUCLEOTIDE SEQUENCE [LARGE SCALE GENOMIC DNA]</scope>
    <source>
        <strain evidence="2 3">ATCC 49903</strain>
    </source>
</reference>
<sequence>MTKHRWIIRLVMVVYLAVVAYFYLQRLPIRFLLLDSALGYVPIELYFWINWVKHKKSKLVLFLFYVLFLPNNAYLLTDLIHLSRIEFYPTSHVIMTDAIEVWLMYFLVVGGIFSLVALGFRSIRGIWKRLSLRYDLTRTQQKSYLVIMFILTSIGVFLGRFIRLNSVTLFSHPLKVLKTFQELVSLRAFFFIAMFTSLQVLLYYWTAYQRKNSEVD</sequence>
<feature type="transmembrane region" description="Helical" evidence="1">
    <location>
        <begin position="7"/>
        <end position="24"/>
    </location>
</feature>
<accession>S0NPL7</accession>
<evidence type="ECO:0000313" key="2">
    <source>
        <dbReference type="EMBL" id="EOT83397.1"/>
    </source>
</evidence>
<dbReference type="Proteomes" id="UP000015961">
    <property type="component" value="Unassembled WGS sequence"/>
</dbReference>
<gene>
    <name evidence="2" type="ORF">I573_01947</name>
</gene>
<dbReference type="Pfam" id="PF07099">
    <property type="entry name" value="DUF1361"/>
    <property type="match status" value="1"/>
</dbReference>
<dbReference type="EMBL" id="ASWO01000006">
    <property type="protein sequence ID" value="EOT83397.1"/>
    <property type="molecule type" value="Genomic_DNA"/>
</dbReference>
<dbReference type="STRING" id="1140003.OMY_02085"/>
<name>S0NPL7_9ENTE</name>
<feature type="transmembrane region" description="Helical" evidence="1">
    <location>
        <begin position="30"/>
        <end position="49"/>
    </location>
</feature>
<feature type="transmembrane region" description="Helical" evidence="1">
    <location>
        <begin position="102"/>
        <end position="123"/>
    </location>
</feature>
<feature type="transmembrane region" description="Helical" evidence="1">
    <location>
        <begin position="61"/>
        <end position="82"/>
    </location>
</feature>
<dbReference type="RefSeq" id="WP_016186515.1">
    <property type="nucleotide sequence ID" value="NZ_ASWO01000006.1"/>
</dbReference>
<keyword evidence="1" id="KW-1133">Transmembrane helix</keyword>
<evidence type="ECO:0000256" key="1">
    <source>
        <dbReference type="SAM" id="Phobius"/>
    </source>
</evidence>
<dbReference type="InterPro" id="IPR009793">
    <property type="entry name" value="DUF1361"/>
</dbReference>
<keyword evidence="1" id="KW-0472">Membrane</keyword>
<proteinExistence type="predicted"/>
<dbReference type="OrthoDB" id="4540541at2"/>
<keyword evidence="1" id="KW-0812">Transmembrane</keyword>
<dbReference type="PATRIC" id="fig|1140003.3.peg.2010"/>
<keyword evidence="3" id="KW-1185">Reference proteome</keyword>
<feature type="transmembrane region" description="Helical" evidence="1">
    <location>
        <begin position="184"/>
        <end position="205"/>
    </location>
</feature>
<feature type="transmembrane region" description="Helical" evidence="1">
    <location>
        <begin position="144"/>
        <end position="164"/>
    </location>
</feature>
<protein>
    <submittedName>
        <fullName evidence="2">Uncharacterized protein</fullName>
    </submittedName>
</protein>